<dbReference type="Gene3D" id="3.40.1350.10">
    <property type="match status" value="1"/>
</dbReference>
<gene>
    <name evidence="1" type="ORF">SAMN06295937_101289</name>
</gene>
<name>A0A1T5D243_9SPHN</name>
<evidence type="ECO:0000313" key="1">
    <source>
        <dbReference type="EMBL" id="SKB65666.1"/>
    </source>
</evidence>
<sequence length="163" mass="17744">MARSARTRLEPAPTAADVTRGVCRLFAQAGLVAIPEVPLPNGRRTDLTAIDAKGHITIVEIKVSRADLHGDAKWPDYCDWCDRFYWALAAGLDPAILETPEYRPQTSGLIVADRYGAAVVREAAACHLAPARRKAELLRIGRLAMRRTMIAADPELAGGWTEG</sequence>
<evidence type="ECO:0008006" key="3">
    <source>
        <dbReference type="Google" id="ProtNLM"/>
    </source>
</evidence>
<organism evidence="1 2">
    <name type="scientific">Sphingopyxis flava</name>
    <dbReference type="NCBI Taxonomy" id="1507287"/>
    <lineage>
        <taxon>Bacteria</taxon>
        <taxon>Pseudomonadati</taxon>
        <taxon>Pseudomonadota</taxon>
        <taxon>Alphaproteobacteria</taxon>
        <taxon>Sphingomonadales</taxon>
        <taxon>Sphingomonadaceae</taxon>
        <taxon>Sphingopyxis</taxon>
    </lineage>
</organism>
<protein>
    <recommendedName>
        <fullName evidence="3">Transcription elongation factor</fullName>
    </recommendedName>
</protein>
<dbReference type="EMBL" id="FUYP01000012">
    <property type="protein sequence ID" value="SKB65666.1"/>
    <property type="molecule type" value="Genomic_DNA"/>
</dbReference>
<dbReference type="Proteomes" id="UP000190044">
    <property type="component" value="Unassembled WGS sequence"/>
</dbReference>
<dbReference type="RefSeq" id="WP_079638844.1">
    <property type="nucleotide sequence ID" value="NZ_FUYP01000012.1"/>
</dbReference>
<dbReference type="OrthoDB" id="5194526at2"/>
<reference evidence="2" key="1">
    <citation type="submission" date="2017-02" db="EMBL/GenBank/DDBJ databases">
        <authorList>
            <person name="Varghese N."/>
            <person name="Submissions S."/>
        </authorList>
    </citation>
    <scope>NUCLEOTIDE SEQUENCE [LARGE SCALE GENOMIC DNA]</scope>
    <source>
        <strain evidence="2">R11H</strain>
    </source>
</reference>
<evidence type="ECO:0000313" key="2">
    <source>
        <dbReference type="Proteomes" id="UP000190044"/>
    </source>
</evidence>
<keyword evidence="2" id="KW-1185">Reference proteome</keyword>
<dbReference type="Pfam" id="PF06319">
    <property type="entry name" value="MmcB-like"/>
    <property type="match status" value="1"/>
</dbReference>
<dbReference type="InterPro" id="IPR011856">
    <property type="entry name" value="tRNA_endonuc-like_dom_sf"/>
</dbReference>
<dbReference type="GO" id="GO:0003676">
    <property type="term" value="F:nucleic acid binding"/>
    <property type="evidence" value="ECO:0007669"/>
    <property type="project" value="InterPro"/>
</dbReference>
<dbReference type="AlphaFoldDB" id="A0A1T5D243"/>
<dbReference type="InterPro" id="IPR009394">
    <property type="entry name" value="MmcB-like"/>
</dbReference>
<dbReference type="PIRSF" id="PIRSF031796">
    <property type="entry name" value="UPC031796"/>
    <property type="match status" value="1"/>
</dbReference>
<proteinExistence type="predicted"/>
<accession>A0A1T5D243</accession>